<evidence type="ECO:0008006" key="11">
    <source>
        <dbReference type="Google" id="ProtNLM"/>
    </source>
</evidence>
<gene>
    <name evidence="9" type="ORF">COV04_01365</name>
</gene>
<evidence type="ECO:0000256" key="1">
    <source>
        <dbReference type="ARBA" id="ARBA00010641"/>
    </source>
</evidence>
<dbReference type="CDD" id="cd06171">
    <property type="entry name" value="Sigma70_r4"/>
    <property type="match status" value="1"/>
</dbReference>
<dbReference type="Gene3D" id="1.10.10.10">
    <property type="entry name" value="Winged helix-like DNA-binding domain superfamily/Winged helix DNA-binding domain"/>
    <property type="match status" value="1"/>
</dbReference>
<sequence length="165" mass="19362">MVQDNQTEHEFTRIYEECADGIFRLCYYRVYSRERAFELTQETFLKVWQYLCEGKHIDNLKAFLYKTARNLIIDESRKKMTDSLDALQEQGFDPPDNKRGPERQAEGSIAKDHLARLTEPYRTAVELRYLDDLSLQEIALVTDSNENAVGVRIHRAIEQLRTLLS</sequence>
<evidence type="ECO:0000256" key="3">
    <source>
        <dbReference type="ARBA" id="ARBA00023082"/>
    </source>
</evidence>
<feature type="compositionally biased region" description="Basic and acidic residues" evidence="6">
    <location>
        <begin position="95"/>
        <end position="107"/>
    </location>
</feature>
<comment type="caution">
    <text evidence="9">The sequence shown here is derived from an EMBL/GenBank/DDBJ whole genome shotgun (WGS) entry which is preliminary data.</text>
</comment>
<dbReference type="PANTHER" id="PTHR43133">
    <property type="entry name" value="RNA POLYMERASE ECF-TYPE SIGMA FACTO"/>
    <property type="match status" value="1"/>
</dbReference>
<protein>
    <recommendedName>
        <fullName evidence="11">RNA polymerase sigma factor</fullName>
    </recommendedName>
</protein>
<keyword evidence="5" id="KW-0804">Transcription</keyword>
<feature type="domain" description="RNA polymerase sigma factor 70 region 4 type 2" evidence="8">
    <location>
        <begin position="114"/>
        <end position="160"/>
    </location>
</feature>
<reference evidence="9 10" key="1">
    <citation type="submission" date="2017-09" db="EMBL/GenBank/DDBJ databases">
        <title>Depth-based differentiation of microbial function through sediment-hosted aquifers and enrichment of novel symbionts in the deep terrestrial subsurface.</title>
        <authorList>
            <person name="Probst A.J."/>
            <person name="Ladd B."/>
            <person name="Jarett J.K."/>
            <person name="Geller-Mcgrath D.E."/>
            <person name="Sieber C.M."/>
            <person name="Emerson J.B."/>
            <person name="Anantharaman K."/>
            <person name="Thomas B.C."/>
            <person name="Malmstrom R."/>
            <person name="Stieglmeier M."/>
            <person name="Klingl A."/>
            <person name="Woyke T."/>
            <person name="Ryan C.M."/>
            <person name="Banfield J.F."/>
        </authorList>
    </citation>
    <scope>NUCLEOTIDE SEQUENCE [LARGE SCALE GENOMIC DNA]</scope>
    <source>
        <strain evidence="9">CG10_big_fil_rev_8_21_14_0_10_48_11</strain>
    </source>
</reference>
<dbReference type="InterPro" id="IPR013325">
    <property type="entry name" value="RNA_pol_sigma_r2"/>
</dbReference>
<dbReference type="Gene3D" id="1.10.1740.10">
    <property type="match status" value="1"/>
</dbReference>
<evidence type="ECO:0000256" key="2">
    <source>
        <dbReference type="ARBA" id="ARBA00023015"/>
    </source>
</evidence>
<keyword evidence="2" id="KW-0805">Transcription regulation</keyword>
<dbReference type="NCBIfam" id="TIGR02937">
    <property type="entry name" value="sigma70-ECF"/>
    <property type="match status" value="1"/>
</dbReference>
<dbReference type="Proteomes" id="UP000231152">
    <property type="component" value="Unassembled WGS sequence"/>
</dbReference>
<keyword evidence="4" id="KW-0238">DNA-binding</keyword>
<accession>A0A2M8LFD7</accession>
<evidence type="ECO:0000313" key="9">
    <source>
        <dbReference type="EMBL" id="PJE76162.1"/>
    </source>
</evidence>
<dbReference type="Pfam" id="PF08281">
    <property type="entry name" value="Sigma70_r4_2"/>
    <property type="match status" value="1"/>
</dbReference>
<evidence type="ECO:0000313" key="10">
    <source>
        <dbReference type="Proteomes" id="UP000231152"/>
    </source>
</evidence>
<evidence type="ECO:0000256" key="6">
    <source>
        <dbReference type="SAM" id="MobiDB-lite"/>
    </source>
</evidence>
<comment type="similarity">
    <text evidence="1">Belongs to the sigma-70 factor family. ECF subfamily.</text>
</comment>
<proteinExistence type="inferred from homology"/>
<evidence type="ECO:0000256" key="5">
    <source>
        <dbReference type="ARBA" id="ARBA00023163"/>
    </source>
</evidence>
<dbReference type="SUPFAM" id="SSF88946">
    <property type="entry name" value="Sigma2 domain of RNA polymerase sigma factors"/>
    <property type="match status" value="1"/>
</dbReference>
<dbReference type="InterPro" id="IPR007627">
    <property type="entry name" value="RNA_pol_sigma70_r2"/>
</dbReference>
<dbReference type="PANTHER" id="PTHR43133:SF8">
    <property type="entry name" value="RNA POLYMERASE SIGMA FACTOR HI_1459-RELATED"/>
    <property type="match status" value="1"/>
</dbReference>
<dbReference type="InterPro" id="IPR013249">
    <property type="entry name" value="RNA_pol_sigma70_r4_t2"/>
</dbReference>
<evidence type="ECO:0000259" key="7">
    <source>
        <dbReference type="Pfam" id="PF04542"/>
    </source>
</evidence>
<dbReference type="GO" id="GO:0006352">
    <property type="term" value="P:DNA-templated transcription initiation"/>
    <property type="evidence" value="ECO:0007669"/>
    <property type="project" value="InterPro"/>
</dbReference>
<dbReference type="AlphaFoldDB" id="A0A2M8LFD7"/>
<dbReference type="InterPro" id="IPR013324">
    <property type="entry name" value="RNA_pol_sigma_r3/r4-like"/>
</dbReference>
<name>A0A2M8LFD7_9BACT</name>
<dbReference type="GO" id="GO:0016987">
    <property type="term" value="F:sigma factor activity"/>
    <property type="evidence" value="ECO:0007669"/>
    <property type="project" value="UniProtKB-KW"/>
</dbReference>
<dbReference type="InterPro" id="IPR014284">
    <property type="entry name" value="RNA_pol_sigma-70_dom"/>
</dbReference>
<evidence type="ECO:0000256" key="4">
    <source>
        <dbReference type="ARBA" id="ARBA00023125"/>
    </source>
</evidence>
<dbReference type="EMBL" id="PFET01000005">
    <property type="protein sequence ID" value="PJE76162.1"/>
    <property type="molecule type" value="Genomic_DNA"/>
</dbReference>
<organism evidence="9 10">
    <name type="scientific">Candidatus Uhrbacteria bacterium CG10_big_fil_rev_8_21_14_0_10_48_11</name>
    <dbReference type="NCBI Taxonomy" id="1975037"/>
    <lineage>
        <taxon>Bacteria</taxon>
        <taxon>Candidatus Uhriibacteriota</taxon>
    </lineage>
</organism>
<feature type="region of interest" description="Disordered" evidence="6">
    <location>
        <begin position="88"/>
        <end position="107"/>
    </location>
</feature>
<keyword evidence="3" id="KW-0731">Sigma factor</keyword>
<dbReference type="GO" id="GO:0003677">
    <property type="term" value="F:DNA binding"/>
    <property type="evidence" value="ECO:0007669"/>
    <property type="project" value="UniProtKB-KW"/>
</dbReference>
<dbReference type="Pfam" id="PF04542">
    <property type="entry name" value="Sigma70_r2"/>
    <property type="match status" value="1"/>
</dbReference>
<dbReference type="InterPro" id="IPR039425">
    <property type="entry name" value="RNA_pol_sigma-70-like"/>
</dbReference>
<dbReference type="SUPFAM" id="SSF88659">
    <property type="entry name" value="Sigma3 and sigma4 domains of RNA polymerase sigma factors"/>
    <property type="match status" value="1"/>
</dbReference>
<feature type="domain" description="RNA polymerase sigma-70 region 2" evidence="7">
    <location>
        <begin position="15"/>
        <end position="79"/>
    </location>
</feature>
<evidence type="ECO:0000259" key="8">
    <source>
        <dbReference type="Pfam" id="PF08281"/>
    </source>
</evidence>
<dbReference type="InterPro" id="IPR036388">
    <property type="entry name" value="WH-like_DNA-bd_sf"/>
</dbReference>